<comment type="function">
    <text evidence="9">Catalyzes the transfer of the phosphoribosyl group of 5-phosphorylribose-1-pyrophosphate (PRPP) to anthranilate to yield N-(5'-phosphoribosyl)-anthranilate (PRA).</text>
</comment>
<dbReference type="RefSeq" id="WP_077916874.1">
    <property type="nucleotide sequence ID" value="NZ_CBCSHQ010000019.1"/>
</dbReference>
<feature type="binding site" evidence="9">
    <location>
        <position position="225"/>
    </location>
    <ligand>
        <name>Mg(2+)</name>
        <dbReference type="ChEBI" id="CHEBI:18420"/>
        <label>2</label>
    </ligand>
</feature>
<keyword evidence="6 9" id="KW-0057">Aromatic amino acid biosynthesis</keyword>
<feature type="binding site" evidence="9">
    <location>
        <position position="224"/>
    </location>
    <ligand>
        <name>Mg(2+)</name>
        <dbReference type="ChEBI" id="CHEBI:18420"/>
        <label>2</label>
    </ligand>
</feature>
<protein>
    <recommendedName>
        <fullName evidence="9">Anthranilate phosphoribosyltransferase</fullName>
        <ecNumber evidence="9">2.4.2.18</ecNumber>
    </recommendedName>
</protein>
<organism evidence="10 11">
    <name type="scientific">Listeria booriae</name>
    <dbReference type="NCBI Taxonomy" id="1552123"/>
    <lineage>
        <taxon>Bacteria</taxon>
        <taxon>Bacillati</taxon>
        <taxon>Bacillota</taxon>
        <taxon>Bacilli</taxon>
        <taxon>Bacillales</taxon>
        <taxon>Listeriaceae</taxon>
        <taxon>Listeria</taxon>
    </lineage>
</organism>
<dbReference type="InterPro" id="IPR017459">
    <property type="entry name" value="Glycosyl_Trfase_fam3_N_dom"/>
</dbReference>
<comment type="catalytic activity">
    <reaction evidence="7 9">
        <text>N-(5-phospho-beta-D-ribosyl)anthranilate + diphosphate = 5-phospho-alpha-D-ribose 1-diphosphate + anthranilate</text>
        <dbReference type="Rhea" id="RHEA:11768"/>
        <dbReference type="ChEBI" id="CHEBI:16567"/>
        <dbReference type="ChEBI" id="CHEBI:18277"/>
        <dbReference type="ChEBI" id="CHEBI:33019"/>
        <dbReference type="ChEBI" id="CHEBI:58017"/>
        <dbReference type="EC" id="2.4.2.18"/>
    </reaction>
</comment>
<keyword evidence="9" id="KW-0460">Magnesium</keyword>
<evidence type="ECO:0000256" key="1">
    <source>
        <dbReference type="ARBA" id="ARBA00004907"/>
    </source>
</evidence>
<dbReference type="PANTHER" id="PTHR43285:SF2">
    <property type="entry name" value="ANTHRANILATE PHOSPHORIBOSYLTRANSFERASE"/>
    <property type="match status" value="1"/>
</dbReference>
<feature type="binding site" evidence="9">
    <location>
        <position position="165"/>
    </location>
    <ligand>
        <name>anthranilate</name>
        <dbReference type="ChEBI" id="CHEBI:16567"/>
        <label>2</label>
    </ligand>
</feature>
<feature type="binding site" evidence="9">
    <location>
        <begin position="107"/>
        <end position="115"/>
    </location>
    <ligand>
        <name>5-phospho-alpha-D-ribose 1-diphosphate</name>
        <dbReference type="ChEBI" id="CHEBI:58017"/>
    </ligand>
</feature>
<evidence type="ECO:0000313" key="10">
    <source>
        <dbReference type="EMBL" id="KGL38354.1"/>
    </source>
</evidence>
<dbReference type="eggNOG" id="COG0547">
    <property type="taxonomic scope" value="Bacteria"/>
</dbReference>
<keyword evidence="4 9" id="KW-0808">Transferase</keyword>
<comment type="similarity">
    <text evidence="8">In the C-terminal section; belongs to the anthranilate phosphoribosyltransferase family.</text>
</comment>
<dbReference type="InterPro" id="IPR005940">
    <property type="entry name" value="Anthranilate_Pribosyl_Tfrase"/>
</dbReference>
<evidence type="ECO:0000256" key="9">
    <source>
        <dbReference type="HAMAP-Rule" id="MF_00211"/>
    </source>
</evidence>
<dbReference type="Pfam" id="PF02885">
    <property type="entry name" value="Glycos_trans_3N"/>
    <property type="match status" value="1"/>
</dbReference>
<dbReference type="AlphaFoldDB" id="A0A099VXS7"/>
<dbReference type="GO" id="GO:0000287">
    <property type="term" value="F:magnesium ion binding"/>
    <property type="evidence" value="ECO:0007669"/>
    <property type="project" value="UniProtKB-UniRule"/>
</dbReference>
<dbReference type="GO" id="GO:0000162">
    <property type="term" value="P:L-tryptophan biosynthetic process"/>
    <property type="evidence" value="ECO:0007669"/>
    <property type="project" value="UniProtKB-UniRule"/>
</dbReference>
<dbReference type="GO" id="GO:0004048">
    <property type="term" value="F:anthranilate phosphoribosyltransferase activity"/>
    <property type="evidence" value="ECO:0007669"/>
    <property type="project" value="UniProtKB-UniRule"/>
</dbReference>
<dbReference type="GeneID" id="58718527"/>
<evidence type="ECO:0000313" key="11">
    <source>
        <dbReference type="Proteomes" id="UP000029844"/>
    </source>
</evidence>
<sequence>MEAYLQKVYDQQNLTREEMRDVATAIFAGELTQAQMAAFLMALKIKGETIEEMQAIAETMQGVAMQLPMDGANTMDNCGTGGDKSMSFNVSTTSAFVLAAAGIKVAKHGNRSISSRSGSADVCQELGIDISLQASDMVYLLENAGIAFLFAPHVHPNMKYVMGVRRELNTPTIFNLIGPLTNPVQLETQLMGIYRRDLLEQTATVLGKLGRKRAVVVNGGGFTDEASLAGENHYALLENGEVTLHTFTPEDVGMESRDLEAIKGGDAKRNAEILLSVLKAEPGAYYDTVVLNAGLGLLAHGKVATLEAGLAMAKQLIDSGTAYAKLTKLLECQKERLVG</sequence>
<feature type="binding site" evidence="9">
    <location>
        <position position="91"/>
    </location>
    <ligand>
        <name>Mg(2+)</name>
        <dbReference type="ChEBI" id="CHEBI:18420"/>
        <label>1</label>
    </ligand>
</feature>
<dbReference type="SUPFAM" id="SSF52418">
    <property type="entry name" value="Nucleoside phosphorylase/phosphoribosyltransferase catalytic domain"/>
    <property type="match status" value="1"/>
</dbReference>
<keyword evidence="11" id="KW-1185">Reference proteome</keyword>
<feature type="binding site" evidence="9">
    <location>
        <begin position="89"/>
        <end position="92"/>
    </location>
    <ligand>
        <name>5-phospho-alpha-D-ribose 1-diphosphate</name>
        <dbReference type="ChEBI" id="CHEBI:58017"/>
    </ligand>
</feature>
<feature type="binding site" evidence="9">
    <location>
        <position position="225"/>
    </location>
    <ligand>
        <name>Mg(2+)</name>
        <dbReference type="ChEBI" id="CHEBI:18420"/>
        <label>1</label>
    </ligand>
</feature>
<dbReference type="OrthoDB" id="9806430at2"/>
<comment type="pathway">
    <text evidence="1 9">Amino-acid biosynthesis; L-tryptophan biosynthesis; L-tryptophan from chorismate: step 2/5.</text>
</comment>
<comment type="caution">
    <text evidence="9">Lacks conserved residue(s) required for the propagation of feature annotation.</text>
</comment>
<feature type="binding site" evidence="9">
    <location>
        <position position="79"/>
    </location>
    <ligand>
        <name>5-phospho-alpha-D-ribose 1-diphosphate</name>
        <dbReference type="ChEBI" id="CHEBI:58017"/>
    </ligand>
</feature>
<dbReference type="FunFam" id="3.40.1030.10:FF:000002">
    <property type="entry name" value="Anthranilate phosphoribosyltransferase"/>
    <property type="match status" value="1"/>
</dbReference>
<feature type="binding site" evidence="9">
    <location>
        <position position="87"/>
    </location>
    <ligand>
        <name>5-phospho-alpha-D-ribose 1-diphosphate</name>
        <dbReference type="ChEBI" id="CHEBI:58017"/>
    </ligand>
</feature>
<feature type="binding site" evidence="9">
    <location>
        <begin position="82"/>
        <end position="83"/>
    </location>
    <ligand>
        <name>5-phospho-alpha-D-ribose 1-diphosphate</name>
        <dbReference type="ChEBI" id="CHEBI:58017"/>
    </ligand>
</feature>
<dbReference type="Gene3D" id="1.20.970.10">
    <property type="entry name" value="Transferase, Pyrimidine Nucleoside Phosphorylase, Chain C"/>
    <property type="match status" value="1"/>
</dbReference>
<dbReference type="HAMAP" id="MF_00211">
    <property type="entry name" value="TrpD"/>
    <property type="match status" value="1"/>
</dbReference>
<evidence type="ECO:0000256" key="5">
    <source>
        <dbReference type="ARBA" id="ARBA00022822"/>
    </source>
</evidence>
<keyword evidence="5 9" id="KW-0822">Tryptophan biosynthesis</keyword>
<dbReference type="InterPro" id="IPR036320">
    <property type="entry name" value="Glycosyl_Trfase_fam3_N_dom_sf"/>
</dbReference>
<evidence type="ECO:0000256" key="8">
    <source>
        <dbReference type="ARBA" id="ARBA00061188"/>
    </source>
</evidence>
<evidence type="ECO:0000256" key="4">
    <source>
        <dbReference type="ARBA" id="ARBA00022679"/>
    </source>
</evidence>
<evidence type="ECO:0000256" key="2">
    <source>
        <dbReference type="ARBA" id="ARBA00022605"/>
    </source>
</evidence>
<dbReference type="EC" id="2.4.2.18" evidence="9"/>
<dbReference type="SUPFAM" id="SSF47648">
    <property type="entry name" value="Nucleoside phosphorylase/phosphoribosyltransferase N-terminal domain"/>
    <property type="match status" value="1"/>
</dbReference>
<evidence type="ECO:0000256" key="3">
    <source>
        <dbReference type="ARBA" id="ARBA00022676"/>
    </source>
</evidence>
<dbReference type="NCBIfam" id="TIGR01245">
    <property type="entry name" value="trpD"/>
    <property type="match status" value="1"/>
</dbReference>
<keyword evidence="9" id="KW-0479">Metal-binding</keyword>
<dbReference type="GO" id="GO:0005829">
    <property type="term" value="C:cytosol"/>
    <property type="evidence" value="ECO:0007669"/>
    <property type="project" value="TreeGrafter"/>
</dbReference>
<dbReference type="STRING" id="1552123.EP57_14380"/>
<keyword evidence="2 9" id="KW-0028">Amino-acid biosynthesis</keyword>
<dbReference type="InterPro" id="IPR000312">
    <property type="entry name" value="Glycosyl_Trfase_fam3"/>
</dbReference>
<proteinExistence type="inferred from homology"/>
<feature type="binding site" evidence="9">
    <location>
        <position position="110"/>
    </location>
    <ligand>
        <name>anthranilate</name>
        <dbReference type="ChEBI" id="CHEBI:16567"/>
        <label>1</label>
    </ligand>
</feature>
<dbReference type="PANTHER" id="PTHR43285">
    <property type="entry name" value="ANTHRANILATE PHOSPHORIBOSYLTRANSFERASE"/>
    <property type="match status" value="1"/>
</dbReference>
<accession>A0A099VXS7</accession>
<feature type="binding site" evidence="9">
    <location>
        <position position="79"/>
    </location>
    <ligand>
        <name>anthranilate</name>
        <dbReference type="ChEBI" id="CHEBI:16567"/>
        <label>1</label>
    </ligand>
</feature>
<dbReference type="UniPathway" id="UPA00035">
    <property type="reaction ID" value="UER00041"/>
</dbReference>
<comment type="caution">
    <text evidence="10">The sequence shown here is derived from an EMBL/GenBank/DDBJ whole genome shotgun (WGS) entry which is preliminary data.</text>
</comment>
<gene>
    <name evidence="9" type="primary">trpD</name>
    <name evidence="10" type="ORF">EP57_14380</name>
</gene>
<dbReference type="InterPro" id="IPR035902">
    <property type="entry name" value="Nuc_phospho_transferase"/>
</dbReference>
<comment type="cofactor">
    <cofactor evidence="9">
        <name>Mg(2+)</name>
        <dbReference type="ChEBI" id="CHEBI:18420"/>
    </cofactor>
    <text evidence="9">Binds 2 magnesium ions per monomer.</text>
</comment>
<name>A0A099VXS7_9LIST</name>
<dbReference type="EMBL" id="JNFA01000029">
    <property type="protein sequence ID" value="KGL38354.1"/>
    <property type="molecule type" value="Genomic_DNA"/>
</dbReference>
<feature type="binding site" evidence="9">
    <location>
        <position position="119"/>
    </location>
    <ligand>
        <name>5-phospho-alpha-D-ribose 1-diphosphate</name>
        <dbReference type="ChEBI" id="CHEBI:58017"/>
    </ligand>
</feature>
<reference evidence="10 11" key="1">
    <citation type="submission" date="2014-05" db="EMBL/GenBank/DDBJ databases">
        <title>Novel Listeriaceae from food processing environments.</title>
        <authorList>
            <person name="den Bakker H.C."/>
        </authorList>
    </citation>
    <scope>NUCLEOTIDE SEQUENCE [LARGE SCALE GENOMIC DNA]</scope>
    <source>
        <strain evidence="10 11">FSL A5-0281</strain>
    </source>
</reference>
<dbReference type="Gene3D" id="3.40.1030.10">
    <property type="entry name" value="Nucleoside phosphorylase/phosphoribosyltransferase catalytic domain"/>
    <property type="match status" value="1"/>
</dbReference>
<comment type="subunit">
    <text evidence="9">Homodimer.</text>
</comment>
<dbReference type="Pfam" id="PF00591">
    <property type="entry name" value="Glycos_transf_3"/>
    <property type="match status" value="1"/>
</dbReference>
<evidence type="ECO:0000256" key="7">
    <source>
        <dbReference type="ARBA" id="ARBA00052328"/>
    </source>
</evidence>
<evidence type="ECO:0000256" key="6">
    <source>
        <dbReference type="ARBA" id="ARBA00023141"/>
    </source>
</evidence>
<dbReference type="Proteomes" id="UP000029844">
    <property type="component" value="Unassembled WGS sequence"/>
</dbReference>
<comment type="similarity">
    <text evidence="9">Belongs to the anthranilate phosphoribosyltransferase family.</text>
</comment>
<keyword evidence="3 9" id="KW-0328">Glycosyltransferase</keyword>